<dbReference type="EC" id="3.1.-.-" evidence="10"/>
<feature type="transmembrane region" description="Helical" evidence="10">
    <location>
        <begin position="740"/>
        <end position="760"/>
    </location>
</feature>
<feature type="compositionally biased region" description="Polar residues" evidence="11">
    <location>
        <begin position="829"/>
        <end position="839"/>
    </location>
</feature>
<accession>A0A1L8DUQ7</accession>
<dbReference type="SUPFAM" id="SSF53474">
    <property type="entry name" value="alpha/beta-Hydrolases"/>
    <property type="match status" value="1"/>
</dbReference>
<feature type="transmembrane region" description="Helical" evidence="10">
    <location>
        <begin position="669"/>
        <end position="692"/>
    </location>
</feature>
<feature type="transmembrane region" description="Helical" evidence="10">
    <location>
        <begin position="1004"/>
        <end position="1022"/>
    </location>
</feature>
<dbReference type="PANTHER" id="PTHR15495:SF7">
    <property type="entry name" value="GPI INOSITOL-DEACYLASE"/>
    <property type="match status" value="1"/>
</dbReference>
<evidence type="ECO:0000256" key="5">
    <source>
        <dbReference type="ARBA" id="ARBA00022801"/>
    </source>
</evidence>
<dbReference type="EMBL" id="GFDF01003913">
    <property type="protein sequence ID" value="JAV10171.1"/>
    <property type="molecule type" value="Transcribed_RNA"/>
</dbReference>
<evidence type="ECO:0000256" key="8">
    <source>
        <dbReference type="ARBA" id="ARBA00022989"/>
    </source>
</evidence>
<organism evidence="14">
    <name type="scientific">Nyssomyia neivai</name>
    <dbReference type="NCBI Taxonomy" id="330878"/>
    <lineage>
        <taxon>Eukaryota</taxon>
        <taxon>Metazoa</taxon>
        <taxon>Ecdysozoa</taxon>
        <taxon>Arthropoda</taxon>
        <taxon>Hexapoda</taxon>
        <taxon>Insecta</taxon>
        <taxon>Pterygota</taxon>
        <taxon>Neoptera</taxon>
        <taxon>Endopterygota</taxon>
        <taxon>Diptera</taxon>
        <taxon>Nematocera</taxon>
        <taxon>Psychodoidea</taxon>
        <taxon>Psychodidae</taxon>
        <taxon>Nyssomyia</taxon>
    </lineage>
</organism>
<feature type="transmembrane region" description="Helical" evidence="10">
    <location>
        <begin position="6"/>
        <end position="28"/>
    </location>
</feature>
<evidence type="ECO:0000256" key="2">
    <source>
        <dbReference type="ARBA" id="ARBA00006931"/>
    </source>
</evidence>
<dbReference type="GO" id="GO:0015031">
    <property type="term" value="P:protein transport"/>
    <property type="evidence" value="ECO:0007669"/>
    <property type="project" value="UniProtKB-KW"/>
</dbReference>
<comment type="function">
    <text evidence="10">Involved in inositol deacylation of GPI-anchored proteins which plays important roles in the quality control and ER-associated degradation of GPI-anchored proteins.</text>
</comment>
<feature type="transmembrane region" description="Helical" evidence="10">
    <location>
        <begin position="704"/>
        <end position="733"/>
    </location>
</feature>
<reference evidence="14" key="1">
    <citation type="submission" date="2016-12" db="EMBL/GenBank/DDBJ databases">
        <title>An insight into the sialome and mialome of the sand fly, Nyssomyia neivai.</title>
        <authorList>
            <person name="Sebastian V."/>
            <person name="Goulart T.M."/>
            <person name="Oliveira W."/>
            <person name="Calvo E."/>
            <person name="Oliveira L.F."/>
            <person name="Pinto M.C."/>
            <person name="Rosselino A.M."/>
            <person name="Ribeiro J.M."/>
        </authorList>
    </citation>
    <scope>NUCLEOTIDE SEQUENCE</scope>
</reference>
<keyword evidence="3 10" id="KW-0813">Transport</keyword>
<keyword evidence="4 10" id="KW-0812">Transmembrane</keyword>
<evidence type="ECO:0000256" key="7">
    <source>
        <dbReference type="ARBA" id="ARBA00022927"/>
    </source>
</evidence>
<comment type="similarity">
    <text evidence="2 10">Belongs to the GPI inositol-deacylase family.</text>
</comment>
<dbReference type="Pfam" id="PF07819">
    <property type="entry name" value="PGAP1"/>
    <property type="match status" value="1"/>
</dbReference>
<dbReference type="InterPro" id="IPR012908">
    <property type="entry name" value="PGAP1-ab_dom-like"/>
</dbReference>
<keyword evidence="6 10" id="KW-0256">Endoplasmic reticulum</keyword>
<dbReference type="AlphaFoldDB" id="A0A1L8DUQ7"/>
<evidence type="ECO:0000256" key="4">
    <source>
        <dbReference type="ARBA" id="ARBA00022692"/>
    </source>
</evidence>
<evidence type="ECO:0000259" key="13">
    <source>
        <dbReference type="Pfam" id="PF25140"/>
    </source>
</evidence>
<keyword evidence="8 10" id="KW-1133">Transmembrane helix</keyword>
<evidence type="ECO:0000313" key="14">
    <source>
        <dbReference type="EMBL" id="JAV10171.1"/>
    </source>
</evidence>
<feature type="transmembrane region" description="Helical" evidence="10">
    <location>
        <begin position="632"/>
        <end position="648"/>
    </location>
</feature>
<feature type="transmembrane region" description="Helical" evidence="10">
    <location>
        <begin position="979"/>
        <end position="997"/>
    </location>
</feature>
<feature type="domain" description="GPI inositol-deacylase transmembrane" evidence="13">
    <location>
        <begin position="910"/>
        <end position="1040"/>
    </location>
</feature>
<feature type="transmembrane region" description="Helical" evidence="10">
    <location>
        <begin position="940"/>
        <end position="959"/>
    </location>
</feature>
<dbReference type="GO" id="GO:0050185">
    <property type="term" value="F:phosphatidylinositol deacylase activity"/>
    <property type="evidence" value="ECO:0007669"/>
    <property type="project" value="TreeGrafter"/>
</dbReference>
<evidence type="ECO:0000256" key="10">
    <source>
        <dbReference type="RuleBase" id="RU365011"/>
    </source>
</evidence>
<name>A0A1L8DUQ7_9DIPT</name>
<evidence type="ECO:0000259" key="12">
    <source>
        <dbReference type="Pfam" id="PF07819"/>
    </source>
</evidence>
<dbReference type="Gene3D" id="3.40.50.1820">
    <property type="entry name" value="alpha/beta hydrolase"/>
    <property type="match status" value="1"/>
</dbReference>
<evidence type="ECO:0000256" key="11">
    <source>
        <dbReference type="SAM" id="MobiDB-lite"/>
    </source>
</evidence>
<dbReference type="InterPro" id="IPR056824">
    <property type="entry name" value="PGAP1_TMD"/>
</dbReference>
<sequence length="1078" mass="123013">MFPKTFLVISFLCLCLFICGIFVIFTNLEENMCKMTYMYEYPQYVRINFEENRMFPKYSLYGYAEGHLTEFARNMNWQGAPVLFIPGNSGSYKQVRSLASVAIRKGLDNNWAHHLDYFTVDLNEEFSALFGGVLEEQTKFVGQCIKEILNLYSRLPNKPRSITIIGHSMGGTIAYALLRNTEVAPLIGTIIALSAPLDKPVVNLDVYINAFYRSINDKFSESRKIRIIGNNTNTCCSGKLHKEEPRNPSPKGFDDKLLISIGGGSRDIIVHSGQSDSIYSDIHAMSTSIPRVWLTTDHLCAVWCLQSVLVINRFLFNTIKTVKGRNAYGKGHQFVDEKEEKLSTAIHHLRKVKIDKRSMEVTLISENKLGNWIEDSRRVFSHQFRNGINETRFQMIRLIDSPQYQILNIEAINFSDKDWVFGCAALDVLENMRYCAKATSLPEFYEILPSQKHKRVHVRINLKKLKIKYPQWTHVVIAIWPTKHPVQMNIDIHGKGDREIQTLIQKWYSYNTQTIIEDTVLGSSYYKISIMGLEESHQAIELILQAKSCANPTYNSLVKVCVPWTEGFDRYHYVTETSHNSLFLYVPKSKPHGYNTTINPVTVFLYLDPNCRYKINIRNSINMTMARIVQQYSHWLLAHLTAILFLSLKYQISLTPKLEPFKCGSLRSALIKSTPFFIISASRVFLKVILWSKQLPDPDPYDQSILISVIIHGSGVALLYILVSVSWICICFLGDLIHKILLKIIKFPIPSVASLIIASFDKFPLTAIVILLSIATASCGALSLILTCFIYFGLITKMYEGYLEEFIFKTAKEIAEKLYGHWKRQQNMRAESRTNLNNSTDERSIEGPSQETLANFSNSQFSNATQSSPDNDQVMSDTVKDNIDNVVGNVNARNANEDSEFDKLLGDSLRQQMKEEEKRNKEEEILRVEYNAIPQGLSNINFHLCLFCILLLLTLINLPTAITWARNYSFEKVLINDPSYIPAIIVIISLAPLWQLSTPRSIHGYRTVSCILYVAAIICILYCQDSVYRLNGVICGIFAIISIQQTFSTRIQDGLRETINTADRIYLDRVKNFLGGNI</sequence>
<dbReference type="PANTHER" id="PTHR15495">
    <property type="entry name" value="NEGATIVE REGULATOR OF VESICLE FORMATION-RELATED"/>
    <property type="match status" value="1"/>
</dbReference>
<comment type="subcellular location">
    <subcellularLocation>
        <location evidence="1">Endoplasmic reticulum membrane</location>
        <topology evidence="1">Multi-pass membrane protein</topology>
    </subcellularLocation>
</comment>
<feature type="region of interest" description="Disordered" evidence="11">
    <location>
        <begin position="829"/>
        <end position="848"/>
    </location>
</feature>
<keyword evidence="7 10" id="KW-0653">Protein transport</keyword>
<dbReference type="Pfam" id="PF24660">
    <property type="entry name" value="PGAP1_3rd"/>
    <property type="match status" value="1"/>
</dbReference>
<proteinExistence type="inferred from homology"/>
<protein>
    <recommendedName>
        <fullName evidence="10">GPI inositol-deacylase</fullName>
        <ecNumber evidence="10">3.1.-.-</ecNumber>
    </recommendedName>
</protein>
<evidence type="ECO:0000256" key="3">
    <source>
        <dbReference type="ARBA" id="ARBA00022448"/>
    </source>
</evidence>
<evidence type="ECO:0000256" key="6">
    <source>
        <dbReference type="ARBA" id="ARBA00022824"/>
    </source>
</evidence>
<dbReference type="Pfam" id="PF25140">
    <property type="entry name" value="PGAP1_TMD"/>
    <property type="match status" value="1"/>
</dbReference>
<keyword evidence="5 10" id="KW-0378">Hydrolase</keyword>
<dbReference type="InterPro" id="IPR039529">
    <property type="entry name" value="PGAP1/BST1"/>
</dbReference>
<feature type="transmembrane region" description="Helical" evidence="10">
    <location>
        <begin position="766"/>
        <end position="794"/>
    </location>
</feature>
<keyword evidence="9 10" id="KW-0472">Membrane</keyword>
<evidence type="ECO:0000256" key="9">
    <source>
        <dbReference type="ARBA" id="ARBA00023136"/>
    </source>
</evidence>
<dbReference type="GO" id="GO:0006888">
    <property type="term" value="P:endoplasmic reticulum to Golgi vesicle-mediated transport"/>
    <property type="evidence" value="ECO:0007669"/>
    <property type="project" value="TreeGrafter"/>
</dbReference>
<dbReference type="GO" id="GO:0006505">
    <property type="term" value="P:GPI anchor metabolic process"/>
    <property type="evidence" value="ECO:0007669"/>
    <property type="project" value="TreeGrafter"/>
</dbReference>
<dbReference type="InterPro" id="IPR029058">
    <property type="entry name" value="AB_hydrolase_fold"/>
</dbReference>
<feature type="domain" description="GPI inositol-deacylase PGAP1-like alpha/beta" evidence="12">
    <location>
        <begin position="78"/>
        <end position="317"/>
    </location>
</feature>
<evidence type="ECO:0000256" key="1">
    <source>
        <dbReference type="ARBA" id="ARBA00004477"/>
    </source>
</evidence>
<dbReference type="GO" id="GO:0005789">
    <property type="term" value="C:endoplasmic reticulum membrane"/>
    <property type="evidence" value="ECO:0007669"/>
    <property type="project" value="UniProtKB-SubCell"/>
</dbReference>